<keyword evidence="5 13" id="KW-0963">Cytoplasm</keyword>
<dbReference type="RefSeq" id="WP_212217243.1">
    <property type="nucleotide sequence ID" value="NZ_JAGUCO010000017.1"/>
</dbReference>
<dbReference type="EMBL" id="JAGUCO010000017">
    <property type="protein sequence ID" value="MBS2100001.1"/>
    <property type="molecule type" value="Genomic_DNA"/>
</dbReference>
<gene>
    <name evidence="15" type="ORF">KEM10_17070</name>
</gene>
<organism evidence="15 16">
    <name type="scientific">Carboxylicivirga linearis</name>
    <dbReference type="NCBI Taxonomy" id="1628157"/>
    <lineage>
        <taxon>Bacteria</taxon>
        <taxon>Pseudomonadati</taxon>
        <taxon>Bacteroidota</taxon>
        <taxon>Bacteroidia</taxon>
        <taxon>Marinilabiliales</taxon>
        <taxon>Marinilabiliaceae</taxon>
        <taxon>Carboxylicivirga</taxon>
    </lineage>
</organism>
<dbReference type="PROSITE" id="PS51163">
    <property type="entry name" value="YRDC"/>
    <property type="match status" value="1"/>
</dbReference>
<dbReference type="InterPro" id="IPR010923">
    <property type="entry name" value="T(6)A37_SUA5"/>
</dbReference>
<evidence type="ECO:0000256" key="12">
    <source>
        <dbReference type="ARBA" id="ARBA00048366"/>
    </source>
</evidence>
<dbReference type="InterPro" id="IPR038385">
    <property type="entry name" value="Sua5/YwlC_C"/>
</dbReference>
<comment type="catalytic activity">
    <reaction evidence="12 13">
        <text>L-threonine + hydrogencarbonate + ATP = L-threonylcarbamoyladenylate + diphosphate + H2O</text>
        <dbReference type="Rhea" id="RHEA:36407"/>
        <dbReference type="ChEBI" id="CHEBI:15377"/>
        <dbReference type="ChEBI" id="CHEBI:17544"/>
        <dbReference type="ChEBI" id="CHEBI:30616"/>
        <dbReference type="ChEBI" id="CHEBI:33019"/>
        <dbReference type="ChEBI" id="CHEBI:57926"/>
        <dbReference type="ChEBI" id="CHEBI:73682"/>
        <dbReference type="EC" id="2.7.7.87"/>
    </reaction>
</comment>
<dbReference type="PIRSF" id="PIRSF004930">
    <property type="entry name" value="Tln_factor_SUA5"/>
    <property type="match status" value="1"/>
</dbReference>
<evidence type="ECO:0000313" key="16">
    <source>
        <dbReference type="Proteomes" id="UP000708576"/>
    </source>
</evidence>
<keyword evidence="7 13" id="KW-0819">tRNA processing</keyword>
<protein>
    <recommendedName>
        <fullName evidence="4 13">Threonylcarbamoyl-AMP synthase</fullName>
        <shortName evidence="13">TC-AMP synthase</shortName>
        <ecNumber evidence="3 13">2.7.7.87</ecNumber>
    </recommendedName>
    <alternativeName>
        <fullName evidence="11 13">L-threonylcarbamoyladenylate synthase</fullName>
    </alternativeName>
</protein>
<evidence type="ECO:0000256" key="1">
    <source>
        <dbReference type="ARBA" id="ARBA00004496"/>
    </source>
</evidence>
<feature type="domain" description="YrdC-like" evidence="14">
    <location>
        <begin position="1"/>
        <end position="187"/>
    </location>
</feature>
<evidence type="ECO:0000256" key="4">
    <source>
        <dbReference type="ARBA" id="ARBA00015492"/>
    </source>
</evidence>
<dbReference type="SUPFAM" id="SSF55821">
    <property type="entry name" value="YrdC/RibB"/>
    <property type="match status" value="1"/>
</dbReference>
<evidence type="ECO:0000256" key="9">
    <source>
        <dbReference type="ARBA" id="ARBA00022741"/>
    </source>
</evidence>
<evidence type="ECO:0000256" key="6">
    <source>
        <dbReference type="ARBA" id="ARBA00022679"/>
    </source>
</evidence>
<dbReference type="InterPro" id="IPR005145">
    <property type="entry name" value="Sua5_C"/>
</dbReference>
<reference evidence="15 16" key="1">
    <citation type="journal article" date="2015" name="Int. J. Syst. Evol. Microbiol.">
        <title>Carboxylicivirga linearis sp. nov., isolated from a sea cucumber culture pond.</title>
        <authorList>
            <person name="Wang F.Q."/>
            <person name="Zhou Y.X."/>
            <person name="Lin X.Z."/>
            <person name="Chen G.J."/>
            <person name="Du Z.J."/>
        </authorList>
    </citation>
    <scope>NUCLEOTIDE SEQUENCE [LARGE SCALE GENOMIC DNA]</scope>
    <source>
        <strain evidence="15 16">FB218</strain>
    </source>
</reference>
<evidence type="ECO:0000256" key="10">
    <source>
        <dbReference type="ARBA" id="ARBA00022840"/>
    </source>
</evidence>
<evidence type="ECO:0000256" key="2">
    <source>
        <dbReference type="ARBA" id="ARBA00007663"/>
    </source>
</evidence>
<keyword evidence="8 13" id="KW-0548">Nucleotidyltransferase</keyword>
<dbReference type="InterPro" id="IPR006070">
    <property type="entry name" value="Sua5-like_dom"/>
</dbReference>
<keyword evidence="9 13" id="KW-0547">Nucleotide-binding</keyword>
<dbReference type="Pfam" id="PF01300">
    <property type="entry name" value="Sua5_yciO_yrdC"/>
    <property type="match status" value="1"/>
</dbReference>
<comment type="similarity">
    <text evidence="2 13">Belongs to the SUA5 family.</text>
</comment>
<evidence type="ECO:0000256" key="7">
    <source>
        <dbReference type="ARBA" id="ARBA00022694"/>
    </source>
</evidence>
<dbReference type="Pfam" id="PF03481">
    <property type="entry name" value="Sua5_C"/>
    <property type="match status" value="1"/>
</dbReference>
<comment type="function">
    <text evidence="13">Required for the formation of a threonylcarbamoyl group on adenosine at position 37 (t(6)A37) in tRNAs that read codons beginning with adenine.</text>
</comment>
<keyword evidence="6 13" id="KW-0808">Transferase</keyword>
<evidence type="ECO:0000313" key="15">
    <source>
        <dbReference type="EMBL" id="MBS2100001.1"/>
    </source>
</evidence>
<dbReference type="PANTHER" id="PTHR17490">
    <property type="entry name" value="SUA5"/>
    <property type="match status" value="1"/>
</dbReference>
<dbReference type="Gene3D" id="3.90.870.10">
    <property type="entry name" value="DHBP synthase"/>
    <property type="match status" value="1"/>
</dbReference>
<dbReference type="EC" id="2.7.7.87" evidence="3 13"/>
<dbReference type="InterPro" id="IPR050156">
    <property type="entry name" value="TC-AMP_synthase_SUA5"/>
</dbReference>
<comment type="caution">
    <text evidence="15">The sequence shown here is derived from an EMBL/GenBank/DDBJ whole genome shotgun (WGS) entry which is preliminary data.</text>
</comment>
<comment type="subcellular location">
    <subcellularLocation>
        <location evidence="1 13">Cytoplasm</location>
    </subcellularLocation>
</comment>
<sequence>MNNIEKAAHFLRNEDVVAIPTETVYGLAGNAFSDKAIKRIFEVKNRPFYNPLIVHIKSIDELNKIATNIPEMAFKLAEVFWPGPLTLVLDKQPSISDLVTGGKPTVAVRLPAHPVALELLNYIDFPLVAPSANPFNYLSPTSAQHVKEQLGNKIPYILDGGNCEKGVESTIIGFQDNSPILYRLGAISMEDIEEVTGELTTQNQSKNSPNAPGMLSKHYSPKTQFILSNNITQTLESLKDKKVGVITFNESRQDYSVFHQVALSYNNDLKEAASNLFSTLHHLDKMKLDAIVAERLPDEGLGKTINDRLQRAASKG</sequence>
<accession>A0ABS5K086</accession>
<evidence type="ECO:0000256" key="3">
    <source>
        <dbReference type="ARBA" id="ARBA00012584"/>
    </source>
</evidence>
<dbReference type="NCBIfam" id="TIGR00057">
    <property type="entry name" value="L-threonylcarbamoyladenylate synthase"/>
    <property type="match status" value="1"/>
</dbReference>
<keyword evidence="16" id="KW-1185">Reference proteome</keyword>
<dbReference type="PANTHER" id="PTHR17490:SF16">
    <property type="entry name" value="THREONYLCARBAMOYL-AMP SYNTHASE"/>
    <property type="match status" value="1"/>
</dbReference>
<dbReference type="InterPro" id="IPR017945">
    <property type="entry name" value="DHBP_synth_RibB-like_a/b_dom"/>
</dbReference>
<evidence type="ECO:0000259" key="14">
    <source>
        <dbReference type="PROSITE" id="PS51163"/>
    </source>
</evidence>
<evidence type="ECO:0000256" key="5">
    <source>
        <dbReference type="ARBA" id="ARBA00022490"/>
    </source>
</evidence>
<evidence type="ECO:0000256" key="11">
    <source>
        <dbReference type="ARBA" id="ARBA00029774"/>
    </source>
</evidence>
<keyword evidence="10 13" id="KW-0067">ATP-binding</keyword>
<dbReference type="Gene3D" id="3.40.50.11030">
    <property type="entry name" value="Threonylcarbamoyl-AMP synthase, C-terminal domain"/>
    <property type="match status" value="1"/>
</dbReference>
<evidence type="ECO:0000256" key="13">
    <source>
        <dbReference type="PIRNR" id="PIRNR004930"/>
    </source>
</evidence>
<name>A0ABS5K086_9BACT</name>
<proteinExistence type="inferred from homology"/>
<dbReference type="Proteomes" id="UP000708576">
    <property type="component" value="Unassembled WGS sequence"/>
</dbReference>
<evidence type="ECO:0000256" key="8">
    <source>
        <dbReference type="ARBA" id="ARBA00022695"/>
    </source>
</evidence>